<comment type="caution">
    <text evidence="1">The sequence shown here is derived from an EMBL/GenBank/DDBJ whole genome shotgun (WGS) entry which is preliminary data.</text>
</comment>
<proteinExistence type="predicted"/>
<evidence type="ECO:0000313" key="1">
    <source>
        <dbReference type="EMBL" id="KAG0431554.1"/>
    </source>
</evidence>
<dbReference type="EMBL" id="JABSTQ010009214">
    <property type="protein sequence ID" value="KAG0431554.1"/>
    <property type="molecule type" value="Genomic_DNA"/>
</dbReference>
<keyword evidence="2" id="KW-1185">Reference proteome</keyword>
<organism evidence="1 2">
    <name type="scientific">Ixodes persulcatus</name>
    <name type="common">Taiga tick</name>
    <dbReference type="NCBI Taxonomy" id="34615"/>
    <lineage>
        <taxon>Eukaryota</taxon>
        <taxon>Metazoa</taxon>
        <taxon>Ecdysozoa</taxon>
        <taxon>Arthropoda</taxon>
        <taxon>Chelicerata</taxon>
        <taxon>Arachnida</taxon>
        <taxon>Acari</taxon>
        <taxon>Parasitiformes</taxon>
        <taxon>Ixodida</taxon>
        <taxon>Ixodoidea</taxon>
        <taxon>Ixodidae</taxon>
        <taxon>Ixodinae</taxon>
        <taxon>Ixodes</taxon>
    </lineage>
</organism>
<protein>
    <submittedName>
        <fullName evidence="1">Uncharacterized protein</fullName>
    </submittedName>
</protein>
<gene>
    <name evidence="1" type="ORF">HPB47_021672</name>
</gene>
<accession>A0AC60QBX0</accession>
<evidence type="ECO:0000313" key="2">
    <source>
        <dbReference type="Proteomes" id="UP000805193"/>
    </source>
</evidence>
<reference evidence="1 2" key="1">
    <citation type="journal article" date="2020" name="Cell">
        <title>Large-Scale Comparative Analyses of Tick Genomes Elucidate Their Genetic Diversity and Vector Capacities.</title>
        <authorList>
            <consortium name="Tick Genome and Microbiome Consortium (TIGMIC)"/>
            <person name="Jia N."/>
            <person name="Wang J."/>
            <person name="Shi W."/>
            <person name="Du L."/>
            <person name="Sun Y."/>
            <person name="Zhan W."/>
            <person name="Jiang J.F."/>
            <person name="Wang Q."/>
            <person name="Zhang B."/>
            <person name="Ji P."/>
            <person name="Bell-Sakyi L."/>
            <person name="Cui X.M."/>
            <person name="Yuan T.T."/>
            <person name="Jiang B.G."/>
            <person name="Yang W.F."/>
            <person name="Lam T.T."/>
            <person name="Chang Q.C."/>
            <person name="Ding S.J."/>
            <person name="Wang X.J."/>
            <person name="Zhu J.G."/>
            <person name="Ruan X.D."/>
            <person name="Zhao L."/>
            <person name="Wei J.T."/>
            <person name="Ye R.Z."/>
            <person name="Que T.C."/>
            <person name="Du C.H."/>
            <person name="Zhou Y.H."/>
            <person name="Cheng J.X."/>
            <person name="Dai P.F."/>
            <person name="Guo W.B."/>
            <person name="Han X.H."/>
            <person name="Huang E.J."/>
            <person name="Li L.F."/>
            <person name="Wei W."/>
            <person name="Gao Y.C."/>
            <person name="Liu J.Z."/>
            <person name="Shao H.Z."/>
            <person name="Wang X."/>
            <person name="Wang C.C."/>
            <person name="Yang T.C."/>
            <person name="Huo Q.B."/>
            <person name="Li W."/>
            <person name="Chen H.Y."/>
            <person name="Chen S.E."/>
            <person name="Zhou L.G."/>
            <person name="Ni X.B."/>
            <person name="Tian J.H."/>
            <person name="Sheng Y."/>
            <person name="Liu T."/>
            <person name="Pan Y.S."/>
            <person name="Xia L.Y."/>
            <person name="Li J."/>
            <person name="Zhao F."/>
            <person name="Cao W.C."/>
        </authorList>
    </citation>
    <scope>NUCLEOTIDE SEQUENCE [LARGE SCALE GENOMIC DNA]</scope>
    <source>
        <strain evidence="1">Iper-2018</strain>
    </source>
</reference>
<sequence>MLEGTSWRGHSPVKSRLPPDPGAQIQERLTQLLQARDALHLSWQRKKVYLDQLLDLHFFLRDAKQLDTLSAQQEVGPPLMPRLASIPSIGSALQGVHRPRKTLTFPGKLPYLLAE</sequence>
<name>A0AC60QBX0_IXOPE</name>
<dbReference type="Proteomes" id="UP000805193">
    <property type="component" value="Unassembled WGS sequence"/>
</dbReference>